<accession>A0A317WVB1</accession>
<dbReference type="AlphaFoldDB" id="A0A317WVB1"/>
<dbReference type="Gene3D" id="4.10.240.10">
    <property type="entry name" value="Zn(2)-C6 fungal-type DNA-binding domain"/>
    <property type="match status" value="1"/>
</dbReference>
<sequence>MTEFDFHDGPEPKRRKVRKGTQSCWECKRRKVRCIFASSEVTICNNCRRRGTVCIGQEQDSPEPSGGSQVEVRLSRVERLLEHKYEGVARDLVAAWPSQAELDIIFALPAGLSTYMHCGIFVPHTTIPGSGPPSPQEMLQLPPPGSHPVLIARQLLILGTFLQSVPPPIVESLGEFSSSYRDIMSRVLDRAVRLVNANEDLNGSVEGIECIMIEATYQNYAGNLHRAWMAVRRAASVAQMMALHRGLSSPSLKFLTPQTRASFDPDNICLRLAEMDRYLSLMLGLPPASIDNRFAAPKALEACQPFDRMQRIHCVLSGRILQRTDCDLTNLSLTSEIDRLLQKNAAEMPPQWWLIPQFRPDNTKEQNLDDTARLMQQFSHFYLLIRLHLPYMPCPSTDRRYDASKTTAVTGSREILARYVVFRASNPGHFYCRGSDFLAFVATTVMCLAHIDSHSQRQAGTRFNPLFHSRPSDRGMMERTLEILQSMTRAGTDEIACRLAPLIRQLLAIEANAASGTIYSTNSSAADEGTIGCGGKLTNGGQGLNIHIPYFGTITFEHGIMTNDMQYPPMDLPGPEDWDMQGVDLALFDSLFRGTAIPDADEEQPWAT</sequence>
<dbReference type="CDD" id="cd00067">
    <property type="entry name" value="GAL4"/>
    <property type="match status" value="1"/>
</dbReference>
<organism evidence="6 7">
    <name type="scientific">Aspergillus heteromorphus CBS 117.55</name>
    <dbReference type="NCBI Taxonomy" id="1448321"/>
    <lineage>
        <taxon>Eukaryota</taxon>
        <taxon>Fungi</taxon>
        <taxon>Dikarya</taxon>
        <taxon>Ascomycota</taxon>
        <taxon>Pezizomycotina</taxon>
        <taxon>Eurotiomycetes</taxon>
        <taxon>Eurotiomycetidae</taxon>
        <taxon>Eurotiales</taxon>
        <taxon>Aspergillaceae</taxon>
        <taxon>Aspergillus</taxon>
        <taxon>Aspergillus subgen. Circumdati</taxon>
    </lineage>
</organism>
<dbReference type="CDD" id="cd12148">
    <property type="entry name" value="fungal_TF_MHR"/>
    <property type="match status" value="1"/>
</dbReference>
<dbReference type="PROSITE" id="PS00463">
    <property type="entry name" value="ZN2_CY6_FUNGAL_1"/>
    <property type="match status" value="1"/>
</dbReference>
<dbReference type="SMART" id="SM00066">
    <property type="entry name" value="GAL4"/>
    <property type="match status" value="1"/>
</dbReference>
<dbReference type="PANTHER" id="PTHR47840:SF1">
    <property type="entry name" value="ZN(II)2CYS6 TRANSCRIPTION FACTOR (EUROFUNG)"/>
    <property type="match status" value="1"/>
</dbReference>
<feature type="domain" description="Zn(2)-C6 fungal-type" evidence="5">
    <location>
        <begin position="23"/>
        <end position="54"/>
    </location>
</feature>
<name>A0A317WVB1_9EURO</name>
<dbReference type="RefSeq" id="XP_025401746.1">
    <property type="nucleotide sequence ID" value="XM_025540139.1"/>
</dbReference>
<comment type="caution">
    <text evidence="6">The sequence shown here is derived from an EMBL/GenBank/DDBJ whole genome shotgun (WGS) entry which is preliminary data.</text>
</comment>
<gene>
    <name evidence="6" type="ORF">BO70DRAFT_309756</name>
</gene>
<dbReference type="EMBL" id="MSFL01000005">
    <property type="protein sequence ID" value="PWY88210.1"/>
    <property type="molecule type" value="Genomic_DNA"/>
</dbReference>
<protein>
    <recommendedName>
        <fullName evidence="5">Zn(2)-C6 fungal-type domain-containing protein</fullName>
    </recommendedName>
</protein>
<keyword evidence="4" id="KW-0539">Nucleus</keyword>
<keyword evidence="3" id="KW-0804">Transcription</keyword>
<evidence type="ECO:0000256" key="1">
    <source>
        <dbReference type="ARBA" id="ARBA00023015"/>
    </source>
</evidence>
<reference evidence="6 7" key="1">
    <citation type="submission" date="2016-12" db="EMBL/GenBank/DDBJ databases">
        <title>The genomes of Aspergillus section Nigri reveals drivers in fungal speciation.</title>
        <authorList>
            <consortium name="DOE Joint Genome Institute"/>
            <person name="Vesth T.C."/>
            <person name="Nybo J."/>
            <person name="Theobald S."/>
            <person name="Brandl J."/>
            <person name="Frisvad J.C."/>
            <person name="Nielsen K.F."/>
            <person name="Lyhne E.K."/>
            <person name="Kogle M.E."/>
            <person name="Kuo A."/>
            <person name="Riley R."/>
            <person name="Clum A."/>
            <person name="Nolan M."/>
            <person name="Lipzen A."/>
            <person name="Salamov A."/>
            <person name="Henrissat B."/>
            <person name="Wiebenga A."/>
            <person name="De Vries R.P."/>
            <person name="Grigoriev I.V."/>
            <person name="Mortensen U.H."/>
            <person name="Andersen M.R."/>
            <person name="Baker S.E."/>
        </authorList>
    </citation>
    <scope>NUCLEOTIDE SEQUENCE [LARGE SCALE GENOMIC DNA]</scope>
    <source>
        <strain evidence="6 7">CBS 117.55</strain>
    </source>
</reference>
<dbReference type="OrthoDB" id="5392779at2759"/>
<evidence type="ECO:0000256" key="4">
    <source>
        <dbReference type="ARBA" id="ARBA00023242"/>
    </source>
</evidence>
<evidence type="ECO:0000259" key="5">
    <source>
        <dbReference type="PROSITE" id="PS50048"/>
    </source>
</evidence>
<dbReference type="PANTHER" id="PTHR47840">
    <property type="entry name" value="ZN(II)2CYS6 TRANSCRIPTION FACTOR (EUROFUNG)-RELATED"/>
    <property type="match status" value="1"/>
</dbReference>
<dbReference type="GO" id="GO:0008270">
    <property type="term" value="F:zinc ion binding"/>
    <property type="evidence" value="ECO:0007669"/>
    <property type="project" value="InterPro"/>
</dbReference>
<dbReference type="InterPro" id="IPR001138">
    <property type="entry name" value="Zn2Cys6_DnaBD"/>
</dbReference>
<dbReference type="Proteomes" id="UP000247233">
    <property type="component" value="Unassembled WGS sequence"/>
</dbReference>
<evidence type="ECO:0000256" key="3">
    <source>
        <dbReference type="ARBA" id="ARBA00023163"/>
    </source>
</evidence>
<keyword evidence="1" id="KW-0805">Transcription regulation</keyword>
<dbReference type="GO" id="GO:0003677">
    <property type="term" value="F:DNA binding"/>
    <property type="evidence" value="ECO:0007669"/>
    <property type="project" value="UniProtKB-KW"/>
</dbReference>
<dbReference type="STRING" id="1448321.A0A317WVB1"/>
<dbReference type="SUPFAM" id="SSF57701">
    <property type="entry name" value="Zn2/Cys6 DNA-binding domain"/>
    <property type="match status" value="1"/>
</dbReference>
<dbReference type="InterPro" id="IPR036864">
    <property type="entry name" value="Zn2-C6_fun-type_DNA-bd_sf"/>
</dbReference>
<dbReference type="PROSITE" id="PS50048">
    <property type="entry name" value="ZN2_CY6_FUNGAL_2"/>
    <property type="match status" value="1"/>
</dbReference>
<dbReference type="GO" id="GO:0000981">
    <property type="term" value="F:DNA-binding transcription factor activity, RNA polymerase II-specific"/>
    <property type="evidence" value="ECO:0007669"/>
    <property type="project" value="InterPro"/>
</dbReference>
<evidence type="ECO:0000256" key="2">
    <source>
        <dbReference type="ARBA" id="ARBA00023125"/>
    </source>
</evidence>
<evidence type="ECO:0000313" key="7">
    <source>
        <dbReference type="Proteomes" id="UP000247233"/>
    </source>
</evidence>
<dbReference type="VEuPathDB" id="FungiDB:BO70DRAFT_309756"/>
<dbReference type="GeneID" id="37062376"/>
<evidence type="ECO:0000313" key="6">
    <source>
        <dbReference type="EMBL" id="PWY88210.1"/>
    </source>
</evidence>
<keyword evidence="2" id="KW-0238">DNA-binding</keyword>
<keyword evidence="7" id="KW-1185">Reference proteome</keyword>
<dbReference type="GO" id="GO:0009893">
    <property type="term" value="P:positive regulation of metabolic process"/>
    <property type="evidence" value="ECO:0007669"/>
    <property type="project" value="UniProtKB-ARBA"/>
</dbReference>
<proteinExistence type="predicted"/>